<evidence type="ECO:0000313" key="3">
    <source>
        <dbReference type="Proteomes" id="UP001199424"/>
    </source>
</evidence>
<name>A0AAE3AJM2_9FIRM</name>
<organism evidence="2 3">
    <name type="scientific">Hominenteromicrobium mulieris</name>
    <dbReference type="NCBI Taxonomy" id="2885357"/>
    <lineage>
        <taxon>Bacteria</taxon>
        <taxon>Bacillati</taxon>
        <taxon>Bacillota</taxon>
        <taxon>Clostridia</taxon>
        <taxon>Eubacteriales</taxon>
        <taxon>Oscillospiraceae</taxon>
        <taxon>Hominenteromicrobium</taxon>
    </lineage>
</organism>
<evidence type="ECO:0000313" key="2">
    <source>
        <dbReference type="EMBL" id="MCC2137820.1"/>
    </source>
</evidence>
<dbReference type="InterPro" id="IPR009501">
    <property type="entry name" value="UCP020269"/>
</dbReference>
<comment type="caution">
    <text evidence="2">The sequence shown here is derived from an EMBL/GenBank/DDBJ whole genome shotgun (WGS) entry which is preliminary data.</text>
</comment>
<dbReference type="Gene3D" id="3.40.50.10420">
    <property type="entry name" value="NagB/RpiA/CoA transferase-like"/>
    <property type="match status" value="1"/>
</dbReference>
<dbReference type="Proteomes" id="UP001199424">
    <property type="component" value="Unassembled WGS sequence"/>
</dbReference>
<protein>
    <submittedName>
        <fullName evidence="2">Lactate utilization protein</fullName>
    </submittedName>
</protein>
<reference evidence="2" key="1">
    <citation type="submission" date="2021-10" db="EMBL/GenBank/DDBJ databases">
        <title>Anaerobic single-cell dispensing facilitates the cultivation of human gut bacteria.</title>
        <authorList>
            <person name="Afrizal A."/>
        </authorList>
    </citation>
    <scope>NUCLEOTIDE SEQUENCE</scope>
    <source>
        <strain evidence="2">CLA-AA-H250</strain>
    </source>
</reference>
<accession>A0AAE3AJM2</accession>
<dbReference type="InterPro" id="IPR037171">
    <property type="entry name" value="NagB/RpiA_transferase-like"/>
</dbReference>
<dbReference type="SUPFAM" id="SSF100950">
    <property type="entry name" value="NagB/RpiA/CoA transferase-like"/>
    <property type="match status" value="1"/>
</dbReference>
<dbReference type="RefSeq" id="WP_308449961.1">
    <property type="nucleotide sequence ID" value="NZ_JAJEQC010000017.1"/>
</dbReference>
<dbReference type="Pfam" id="PF02589">
    <property type="entry name" value="LUD_dom"/>
    <property type="match status" value="1"/>
</dbReference>
<gene>
    <name evidence="2" type="ORF">LKD31_12510</name>
</gene>
<dbReference type="EMBL" id="JAJEQC010000017">
    <property type="protein sequence ID" value="MCC2137820.1"/>
    <property type="molecule type" value="Genomic_DNA"/>
</dbReference>
<sequence>MNTQDTVHRKSAAELRIRRVMDALEKNNMQAYYAPTCADAVKIAKELLQPGDVISCGGSVTLDETGVMDLMRCGDYEFLDRTTAKTPEEREKLYREVFSSDVFLTGTNAVTEHGELYNVDGNGNRVAAMLFGPKKVLVFAGCNKIVRDIDDAAKRVKSCATPANAMRLNLDTPCTHGACPGTDGELCAGCCSENRICAMYTVLARQRVKGRIHVILIGEEVGY</sequence>
<dbReference type="PIRSF" id="PIRSF020269">
    <property type="entry name" value="DUF1121"/>
    <property type="match status" value="1"/>
</dbReference>
<proteinExistence type="predicted"/>
<evidence type="ECO:0000259" key="1">
    <source>
        <dbReference type="Pfam" id="PF02589"/>
    </source>
</evidence>
<dbReference type="PANTHER" id="PTHR36179:SF2">
    <property type="entry name" value="LUD DOMAIN-CONTAINING PROTEIN"/>
    <property type="match status" value="1"/>
</dbReference>
<dbReference type="PANTHER" id="PTHR36179">
    <property type="entry name" value="LUD_DOM DOMAIN-CONTAINING PROTEIN"/>
    <property type="match status" value="1"/>
</dbReference>
<keyword evidence="3" id="KW-1185">Reference proteome</keyword>
<dbReference type="AlphaFoldDB" id="A0AAE3AJM2"/>
<feature type="domain" description="LUD" evidence="1">
    <location>
        <begin position="17"/>
        <end position="217"/>
    </location>
</feature>
<dbReference type="InterPro" id="IPR003741">
    <property type="entry name" value="LUD_dom"/>
</dbReference>
<dbReference type="InterPro" id="IPR024185">
    <property type="entry name" value="FTHF_cligase-like_sf"/>
</dbReference>